<dbReference type="AlphaFoldDB" id="A0A6G0Y0S8"/>
<dbReference type="Proteomes" id="UP000478052">
    <property type="component" value="Unassembled WGS sequence"/>
</dbReference>
<evidence type="ECO:0000313" key="2">
    <source>
        <dbReference type="EMBL" id="KAF0746809.1"/>
    </source>
</evidence>
<feature type="region of interest" description="Disordered" evidence="1">
    <location>
        <begin position="1"/>
        <end position="90"/>
    </location>
</feature>
<reference evidence="2 3" key="1">
    <citation type="submission" date="2019-08" db="EMBL/GenBank/DDBJ databases">
        <title>Whole genome of Aphis craccivora.</title>
        <authorList>
            <person name="Voronova N.V."/>
            <person name="Shulinski R.S."/>
            <person name="Bandarenka Y.V."/>
            <person name="Zhorov D.G."/>
            <person name="Warner D."/>
        </authorList>
    </citation>
    <scope>NUCLEOTIDE SEQUENCE [LARGE SCALE GENOMIC DNA]</scope>
    <source>
        <strain evidence="2">180601</strain>
        <tissue evidence="2">Whole Body</tissue>
    </source>
</reference>
<feature type="compositionally biased region" description="Polar residues" evidence="1">
    <location>
        <begin position="57"/>
        <end position="67"/>
    </location>
</feature>
<accession>A0A6G0Y0S8</accession>
<evidence type="ECO:0000256" key="1">
    <source>
        <dbReference type="SAM" id="MobiDB-lite"/>
    </source>
</evidence>
<gene>
    <name evidence="2" type="ORF">FWK35_00024310</name>
</gene>
<keyword evidence="3" id="KW-1185">Reference proteome</keyword>
<proteinExistence type="predicted"/>
<evidence type="ECO:0000313" key="3">
    <source>
        <dbReference type="Proteomes" id="UP000478052"/>
    </source>
</evidence>
<name>A0A6G0Y0S8_APHCR</name>
<dbReference type="OrthoDB" id="6751268at2759"/>
<feature type="compositionally biased region" description="Polar residues" evidence="1">
    <location>
        <begin position="79"/>
        <end position="90"/>
    </location>
</feature>
<sequence>MHSNKQTGKTPDTSTSSRKTITNPSPNTMNNRSQTNTSLQKPQIPTPIKSPKINSHCKISTPSQTVANDKDNTRLAASHKTSTSSPPSQHLINNTIAAAAVPVTAITDSFSTCSNAISTTSINNQDGQYISNNMHQNQTIITPSNTTYKNFASITANCITPKRDQALVFNSIDRVPQKDYVLAIGQIVSPKNIIFVSRISNNRFCIFLSNKSTLDALMEKTKSITINNQEIQLRRLINPAKRIIISNVCPSISNQEILG</sequence>
<feature type="compositionally biased region" description="Polar residues" evidence="1">
    <location>
        <begin position="1"/>
        <end position="43"/>
    </location>
</feature>
<comment type="caution">
    <text evidence="2">The sequence shown here is derived from an EMBL/GenBank/DDBJ whole genome shotgun (WGS) entry which is preliminary data.</text>
</comment>
<dbReference type="EMBL" id="VUJU01007067">
    <property type="protein sequence ID" value="KAF0746809.1"/>
    <property type="molecule type" value="Genomic_DNA"/>
</dbReference>
<protein>
    <submittedName>
        <fullName evidence="2">DNA replication licensing factor MCM4-like</fullName>
    </submittedName>
</protein>
<organism evidence="2 3">
    <name type="scientific">Aphis craccivora</name>
    <name type="common">Cowpea aphid</name>
    <dbReference type="NCBI Taxonomy" id="307492"/>
    <lineage>
        <taxon>Eukaryota</taxon>
        <taxon>Metazoa</taxon>
        <taxon>Ecdysozoa</taxon>
        <taxon>Arthropoda</taxon>
        <taxon>Hexapoda</taxon>
        <taxon>Insecta</taxon>
        <taxon>Pterygota</taxon>
        <taxon>Neoptera</taxon>
        <taxon>Paraneoptera</taxon>
        <taxon>Hemiptera</taxon>
        <taxon>Sternorrhyncha</taxon>
        <taxon>Aphidomorpha</taxon>
        <taxon>Aphidoidea</taxon>
        <taxon>Aphididae</taxon>
        <taxon>Aphidini</taxon>
        <taxon>Aphis</taxon>
        <taxon>Aphis</taxon>
    </lineage>
</organism>